<evidence type="ECO:0000256" key="9">
    <source>
        <dbReference type="SAM" id="Phobius"/>
    </source>
</evidence>
<dbReference type="Gene3D" id="3.30.565.10">
    <property type="entry name" value="Histidine kinase-like ATPase, C-terminal domain"/>
    <property type="match status" value="1"/>
</dbReference>
<comment type="catalytic activity">
    <reaction evidence="1">
        <text>ATP + protein L-histidine = ADP + protein N-phospho-L-histidine.</text>
        <dbReference type="EC" id="2.7.13.3"/>
    </reaction>
</comment>
<accession>H3NLE1</accession>
<dbReference type="PRINTS" id="PR00344">
    <property type="entry name" value="BCTRLSENSOR"/>
</dbReference>
<dbReference type="PANTHER" id="PTHR45453">
    <property type="entry name" value="PHOSPHATE REGULON SENSOR PROTEIN PHOR"/>
    <property type="match status" value="1"/>
</dbReference>
<evidence type="ECO:0000313" key="11">
    <source>
        <dbReference type="EMBL" id="EHR36022.1"/>
    </source>
</evidence>
<dbReference type="eggNOG" id="COG5002">
    <property type="taxonomic scope" value="Bacteria"/>
</dbReference>
<dbReference type="SMART" id="SM00388">
    <property type="entry name" value="HisKA"/>
    <property type="match status" value="1"/>
</dbReference>
<dbReference type="GO" id="GO:0016036">
    <property type="term" value="P:cellular response to phosphate starvation"/>
    <property type="evidence" value="ECO:0007669"/>
    <property type="project" value="TreeGrafter"/>
</dbReference>
<dbReference type="PANTHER" id="PTHR45453:SF1">
    <property type="entry name" value="PHOSPHATE REGULON SENSOR PROTEIN PHOR"/>
    <property type="match status" value="1"/>
</dbReference>
<dbReference type="InterPro" id="IPR003661">
    <property type="entry name" value="HisK_dim/P_dom"/>
</dbReference>
<evidence type="ECO:0000256" key="1">
    <source>
        <dbReference type="ARBA" id="ARBA00000085"/>
    </source>
</evidence>
<dbReference type="CDD" id="cd00082">
    <property type="entry name" value="HisKA"/>
    <property type="match status" value="1"/>
</dbReference>
<keyword evidence="9" id="KW-1133">Transmembrane helix</keyword>
<dbReference type="PATRIC" id="fig|883114.3.peg.118"/>
<keyword evidence="5" id="KW-0808">Transferase</keyword>
<dbReference type="AlphaFoldDB" id="H3NLE1"/>
<keyword evidence="8 9" id="KW-0472">Membrane</keyword>
<keyword evidence="4" id="KW-0597">Phosphoprotein</keyword>
<keyword evidence="9" id="KW-0812">Transmembrane</keyword>
<keyword evidence="12" id="KW-1185">Reference proteome</keyword>
<dbReference type="InterPro" id="IPR036097">
    <property type="entry name" value="HisK_dim/P_sf"/>
</dbReference>
<evidence type="ECO:0000256" key="6">
    <source>
        <dbReference type="ARBA" id="ARBA00022777"/>
    </source>
</evidence>
<gene>
    <name evidence="11" type="ORF">HMPREF9709_00118</name>
</gene>
<feature type="transmembrane region" description="Helical" evidence="9">
    <location>
        <begin position="42"/>
        <end position="62"/>
    </location>
</feature>
<proteinExistence type="predicted"/>
<comment type="caution">
    <text evidence="11">The sequence shown here is derived from an EMBL/GenBank/DDBJ whole genome shotgun (WGS) entry which is preliminary data.</text>
</comment>
<dbReference type="Gene3D" id="1.10.287.130">
    <property type="match status" value="1"/>
</dbReference>
<keyword evidence="7" id="KW-0902">Two-component regulatory system</keyword>
<dbReference type="InterPro" id="IPR003594">
    <property type="entry name" value="HATPase_dom"/>
</dbReference>
<dbReference type="Pfam" id="PF02518">
    <property type="entry name" value="HATPase_c"/>
    <property type="match status" value="1"/>
</dbReference>
<keyword evidence="6" id="KW-0418">Kinase</keyword>
<dbReference type="EC" id="2.7.13.3" evidence="3"/>
<sequence length="349" mass="40206">MRKRLYWILFTSFTAFFLFISALVVGFYGFKPEFTTEKLVTYLIVVIVVIAFISYVIAFKLLKRMIEPFNQFSNYLAKNILNYPDPKKDITESDEIVELLKKYGYNFDEIEKGIQLLKENSKARREFSANVSHELKSPLTSINGYAEMIASGMSHGEDTQEFARRIYIEGNRLLKLIDETIELSKLDSNHITNETFETFDIGKIIKDNIESLSFLAEEKDMKIDYFYEPVEYYGNPKLIYDLVANLISNAIKYSSDKKPRLDIFVDDTLENVVLTFKDNGIGISRKDQERIFERFYVAEKSRGKKSGTGLGLSLVKNIVQFHKGSIDLESDLGKGSTFKIKLSKTINID</sequence>
<reference evidence="11 12" key="1">
    <citation type="submission" date="2012-01" db="EMBL/GenBank/DDBJ databases">
        <title>The Genome Sequence of Helcococcus kunzii ATCC 51366.</title>
        <authorList>
            <consortium name="The Broad Institute Genome Sequencing Platform"/>
            <person name="Earl A."/>
            <person name="Ward D."/>
            <person name="Feldgarden M."/>
            <person name="Gevers D."/>
            <person name="Huys G."/>
            <person name="Young S.K."/>
            <person name="Zeng Q."/>
            <person name="Gargeya S."/>
            <person name="Fitzgerald M."/>
            <person name="Haas B."/>
            <person name="Abouelleil A."/>
            <person name="Alvarado L."/>
            <person name="Arachchi H.M."/>
            <person name="Berlin A."/>
            <person name="Chapman S.B."/>
            <person name="Gearin G."/>
            <person name="Goldberg J."/>
            <person name="Griggs A."/>
            <person name="Gujja S."/>
            <person name="Hansen M."/>
            <person name="Heiman D."/>
            <person name="Howarth C."/>
            <person name="Larimer J."/>
            <person name="Lui A."/>
            <person name="MacDonald P.J.P."/>
            <person name="McCowen C."/>
            <person name="Montmayeur A."/>
            <person name="Murphy C."/>
            <person name="Neiman D."/>
            <person name="Pearson M."/>
            <person name="Priest M."/>
            <person name="Roberts A."/>
            <person name="Saif S."/>
            <person name="Shea T."/>
            <person name="Sisk P."/>
            <person name="Stolte C."/>
            <person name="Sykes S."/>
            <person name="Wortman J."/>
            <person name="Nusbaum C."/>
            <person name="Birren B."/>
        </authorList>
    </citation>
    <scope>NUCLEOTIDE SEQUENCE [LARGE SCALE GENOMIC DNA]</scope>
    <source>
        <strain evidence="11 12">ATCC 51366</strain>
    </source>
</reference>
<name>H3NLE1_9FIRM</name>
<evidence type="ECO:0000256" key="8">
    <source>
        <dbReference type="ARBA" id="ARBA00023136"/>
    </source>
</evidence>
<comment type="subcellular location">
    <subcellularLocation>
        <location evidence="2">Membrane</location>
    </subcellularLocation>
</comment>
<dbReference type="GeneID" id="96998141"/>
<dbReference type="GO" id="GO:0000155">
    <property type="term" value="F:phosphorelay sensor kinase activity"/>
    <property type="evidence" value="ECO:0007669"/>
    <property type="project" value="InterPro"/>
</dbReference>
<evidence type="ECO:0000259" key="10">
    <source>
        <dbReference type="PROSITE" id="PS50109"/>
    </source>
</evidence>
<dbReference type="GO" id="GO:0005886">
    <property type="term" value="C:plasma membrane"/>
    <property type="evidence" value="ECO:0007669"/>
    <property type="project" value="TreeGrafter"/>
</dbReference>
<dbReference type="PROSITE" id="PS50109">
    <property type="entry name" value="HIS_KIN"/>
    <property type="match status" value="1"/>
</dbReference>
<evidence type="ECO:0000256" key="5">
    <source>
        <dbReference type="ARBA" id="ARBA00022679"/>
    </source>
</evidence>
<evidence type="ECO:0000313" key="12">
    <source>
        <dbReference type="Proteomes" id="UP000004191"/>
    </source>
</evidence>
<dbReference type="InterPro" id="IPR050351">
    <property type="entry name" value="BphY/WalK/GraS-like"/>
</dbReference>
<evidence type="ECO:0000256" key="3">
    <source>
        <dbReference type="ARBA" id="ARBA00012438"/>
    </source>
</evidence>
<protein>
    <recommendedName>
        <fullName evidence="3">histidine kinase</fullName>
        <ecNumber evidence="3">2.7.13.3</ecNumber>
    </recommendedName>
</protein>
<evidence type="ECO:0000256" key="2">
    <source>
        <dbReference type="ARBA" id="ARBA00004370"/>
    </source>
</evidence>
<dbReference type="HOGENOM" id="CLU_000445_89_3_9"/>
<dbReference type="SUPFAM" id="SSF55874">
    <property type="entry name" value="ATPase domain of HSP90 chaperone/DNA topoisomerase II/histidine kinase"/>
    <property type="match status" value="1"/>
</dbReference>
<dbReference type="CDD" id="cd00075">
    <property type="entry name" value="HATPase"/>
    <property type="match status" value="1"/>
</dbReference>
<dbReference type="InterPro" id="IPR036890">
    <property type="entry name" value="HATPase_C_sf"/>
</dbReference>
<feature type="domain" description="Histidine kinase" evidence="10">
    <location>
        <begin position="130"/>
        <end position="346"/>
    </location>
</feature>
<dbReference type="GO" id="GO:0004721">
    <property type="term" value="F:phosphoprotein phosphatase activity"/>
    <property type="evidence" value="ECO:0007669"/>
    <property type="project" value="TreeGrafter"/>
</dbReference>
<feature type="transmembrane region" description="Helical" evidence="9">
    <location>
        <begin position="7"/>
        <end position="30"/>
    </location>
</feature>
<dbReference type="InterPro" id="IPR005467">
    <property type="entry name" value="His_kinase_dom"/>
</dbReference>
<dbReference type="InterPro" id="IPR004358">
    <property type="entry name" value="Sig_transdc_His_kin-like_C"/>
</dbReference>
<dbReference type="STRING" id="883114.HMPREF9709_00118"/>
<dbReference type="RefSeq" id="WP_005396943.1">
    <property type="nucleotide sequence ID" value="NZ_JH601088.1"/>
</dbReference>
<dbReference type="SUPFAM" id="SSF47384">
    <property type="entry name" value="Homodimeric domain of signal transducing histidine kinase"/>
    <property type="match status" value="1"/>
</dbReference>
<dbReference type="FunFam" id="1.10.287.130:FF:000001">
    <property type="entry name" value="Two-component sensor histidine kinase"/>
    <property type="match status" value="1"/>
</dbReference>
<organism evidence="11 12">
    <name type="scientific">Helcococcus kunzii ATCC 51366</name>
    <dbReference type="NCBI Taxonomy" id="883114"/>
    <lineage>
        <taxon>Bacteria</taxon>
        <taxon>Bacillati</taxon>
        <taxon>Bacillota</taxon>
        <taxon>Tissierellia</taxon>
        <taxon>Tissierellales</taxon>
        <taxon>Peptoniphilaceae</taxon>
        <taxon>Helcococcus</taxon>
    </lineage>
</organism>
<dbReference type="FunFam" id="3.30.565.10:FF:000006">
    <property type="entry name" value="Sensor histidine kinase WalK"/>
    <property type="match status" value="1"/>
</dbReference>
<evidence type="ECO:0000256" key="7">
    <source>
        <dbReference type="ARBA" id="ARBA00023012"/>
    </source>
</evidence>
<dbReference type="SMART" id="SM00387">
    <property type="entry name" value="HATPase_c"/>
    <property type="match status" value="1"/>
</dbReference>
<evidence type="ECO:0000256" key="4">
    <source>
        <dbReference type="ARBA" id="ARBA00022553"/>
    </source>
</evidence>
<dbReference type="Pfam" id="PF00512">
    <property type="entry name" value="HisKA"/>
    <property type="match status" value="1"/>
</dbReference>
<dbReference type="EMBL" id="AGEI01000003">
    <property type="protein sequence ID" value="EHR36022.1"/>
    <property type="molecule type" value="Genomic_DNA"/>
</dbReference>
<dbReference type="Proteomes" id="UP000004191">
    <property type="component" value="Unassembled WGS sequence"/>
</dbReference>
<dbReference type="OrthoDB" id="9813151at2"/>